<accession>A0ABR9QX94</accession>
<dbReference type="Proteomes" id="UP001516588">
    <property type="component" value="Unassembled WGS sequence"/>
</dbReference>
<dbReference type="RefSeq" id="WP_226385118.1">
    <property type="nucleotide sequence ID" value="NZ_JADCKA010000005.1"/>
</dbReference>
<name>A0ABR9QX94_9FIRM</name>
<keyword evidence="1" id="KW-0812">Transmembrane</keyword>
<feature type="transmembrane region" description="Helical" evidence="1">
    <location>
        <begin position="200"/>
        <end position="222"/>
    </location>
</feature>
<keyword evidence="2" id="KW-0675">Receptor</keyword>
<comment type="caution">
    <text evidence="2">The sequence shown here is derived from an EMBL/GenBank/DDBJ whole genome shotgun (WGS) entry which is preliminary data.</text>
</comment>
<gene>
    <name evidence="2" type="ORF">INF20_04135</name>
</gene>
<keyword evidence="1" id="KW-0472">Membrane</keyword>
<organism evidence="2 3">
    <name type="scientific">Gallibacter intestinalis</name>
    <dbReference type="NCBI Taxonomy" id="2779356"/>
    <lineage>
        <taxon>Bacteria</taxon>
        <taxon>Bacillati</taxon>
        <taxon>Bacillota</taxon>
        <taxon>Clostridia</taxon>
        <taxon>Eubacteriales</taxon>
        <taxon>Eubacteriaceae</taxon>
        <taxon>Gallibacter</taxon>
    </lineage>
</organism>
<dbReference type="InterPro" id="IPR035897">
    <property type="entry name" value="Toll_tir_struct_dom_sf"/>
</dbReference>
<sequence>MAIEGVFMICKNCGGKLHIKDGIYVCENCGSQFALTDIFENIEVSICYVEYDNAGRRTKDSIIAQDIYQRLESNDIKTFYNRISTDGMTGDELEKAIHSAMAIARVIVIVGTSKNNFEILLEKNKELLEGKTIVPVFSDMDVSDIPNEISSIQALDYNRIAASADLVNGILNALGRDKETDFMTISQKVDSEKRKKRRKISIVISIICIIICIVGIVIGYSLSDKARYNKAMEHIENSKYADAIDILYNIQEYKDSKNQLEFLYQQYAGYYKDEKTNISMHIQFLDIQSATVDVSEVIDEKFVRLSESSKVNVNNINADFVDSESNSGTLSIELKNDGIELSLATEVKESEISFENAKVKFKLDKKSDEPLRQNLDKENLINYLRKPSTLSDISQAGYELELQKAEFGDPITYRIKDTDIYLWVSYEDIETLKKNEASSEPPKLQYKEDPLILGIEAPANIVAPDLIGKSGKSFVEDDILFVPSKLKAISWDFYGLTDLNDSVISSNDSISFTSREMLKDEEFDARVDYFCNGGMEKWMEENNNASEIYMEEENNTSEEDDYFGEPNVFCPECGYSWFTTGVGIEGFTCPECGAKWLP</sequence>
<reference evidence="2 3" key="1">
    <citation type="submission" date="2020-10" db="EMBL/GenBank/DDBJ databases">
        <title>ChiBAC.</title>
        <authorList>
            <person name="Zenner C."/>
            <person name="Hitch T.C.A."/>
            <person name="Clavel T."/>
        </authorList>
    </citation>
    <scope>NUCLEOTIDE SEQUENCE [LARGE SCALE GENOMIC DNA]</scope>
    <source>
        <strain evidence="2 3">DSM 108706</strain>
    </source>
</reference>
<dbReference type="EMBL" id="JADCKA010000005">
    <property type="protein sequence ID" value="MBE5035471.1"/>
    <property type="molecule type" value="Genomic_DNA"/>
</dbReference>
<evidence type="ECO:0000256" key="1">
    <source>
        <dbReference type="SAM" id="Phobius"/>
    </source>
</evidence>
<keyword evidence="3" id="KW-1185">Reference proteome</keyword>
<protein>
    <submittedName>
        <fullName evidence="2">Toll/interleukin-1 receptor domain-containing protein</fullName>
    </submittedName>
</protein>
<evidence type="ECO:0000313" key="3">
    <source>
        <dbReference type="Proteomes" id="UP001516588"/>
    </source>
</evidence>
<dbReference type="Gene3D" id="3.40.50.10140">
    <property type="entry name" value="Toll/interleukin-1 receptor homology (TIR) domain"/>
    <property type="match status" value="1"/>
</dbReference>
<evidence type="ECO:0000313" key="2">
    <source>
        <dbReference type="EMBL" id="MBE5035471.1"/>
    </source>
</evidence>
<proteinExistence type="predicted"/>
<keyword evidence="1" id="KW-1133">Transmembrane helix</keyword>